<comment type="caution">
    <text evidence="2">The sequence shown here is derived from an EMBL/GenBank/DDBJ whole genome shotgun (WGS) entry which is preliminary data.</text>
</comment>
<proteinExistence type="predicted"/>
<dbReference type="RefSeq" id="WP_067525288.1">
    <property type="nucleotide sequence ID" value="NZ_JABELX010000001.1"/>
</dbReference>
<evidence type="ECO:0000313" key="3">
    <source>
        <dbReference type="Proteomes" id="UP000586827"/>
    </source>
</evidence>
<gene>
    <name evidence="2" type="ORF">HLB23_05160</name>
</gene>
<dbReference type="Proteomes" id="UP000586827">
    <property type="component" value="Unassembled WGS sequence"/>
</dbReference>
<dbReference type="PANTHER" id="PTHR43252:SF6">
    <property type="entry name" value="NEGATIVE TRANSCRIPTION REGULATOR PADR"/>
    <property type="match status" value="1"/>
</dbReference>
<dbReference type="InterPro" id="IPR036388">
    <property type="entry name" value="WH-like_DNA-bd_sf"/>
</dbReference>
<reference evidence="2 3" key="1">
    <citation type="submission" date="2020-05" db="EMBL/GenBank/DDBJ databases">
        <title>MicrobeNet Type strains.</title>
        <authorList>
            <person name="Nicholson A.C."/>
        </authorList>
    </citation>
    <scope>NUCLEOTIDE SEQUENCE [LARGE SCALE GENOMIC DNA]</scope>
    <source>
        <strain evidence="2 3">JCM 3224</strain>
    </source>
</reference>
<accession>A0A849BT03</accession>
<dbReference type="InterPro" id="IPR036390">
    <property type="entry name" value="WH_DNA-bd_sf"/>
</dbReference>
<keyword evidence="3" id="KW-1185">Reference proteome</keyword>
<evidence type="ECO:0000259" key="1">
    <source>
        <dbReference type="Pfam" id="PF03551"/>
    </source>
</evidence>
<feature type="domain" description="Transcription regulator PadR N-terminal" evidence="1">
    <location>
        <begin position="7"/>
        <end position="80"/>
    </location>
</feature>
<dbReference type="InterPro" id="IPR005149">
    <property type="entry name" value="Tscrpt_reg_PadR_N"/>
</dbReference>
<sequence>MQLDYVILGALALGRYSGYDLRRWMEGAGRYIGYGVQLPQIYRRLGVLVERGLVEFEIDPREGRPDAKVYTLTDAGRETLLEWARSPFEPSPRPMDPDFKLRFFFAGQLDREIAIEIVRTELEYRLKHDNLSAAAPLPGDYHPQLPNLDPEWARQVHVMAHEHGYASTAAYIAWLQLTLARLESGRSH</sequence>
<dbReference type="AlphaFoldDB" id="A0A849BT03"/>
<protein>
    <submittedName>
        <fullName evidence="2">PadR family transcriptional regulator</fullName>
    </submittedName>
</protein>
<name>A0A849BT03_9NOCA</name>
<organism evidence="2 3">
    <name type="scientific">Nocardia uniformis</name>
    <dbReference type="NCBI Taxonomy" id="53432"/>
    <lineage>
        <taxon>Bacteria</taxon>
        <taxon>Bacillati</taxon>
        <taxon>Actinomycetota</taxon>
        <taxon>Actinomycetes</taxon>
        <taxon>Mycobacteriales</taxon>
        <taxon>Nocardiaceae</taxon>
        <taxon>Nocardia</taxon>
    </lineage>
</organism>
<dbReference type="Pfam" id="PF03551">
    <property type="entry name" value="PadR"/>
    <property type="match status" value="1"/>
</dbReference>
<dbReference type="PANTHER" id="PTHR43252">
    <property type="entry name" value="TRANSCRIPTIONAL REGULATOR YQJI"/>
    <property type="match status" value="1"/>
</dbReference>
<evidence type="ECO:0000313" key="2">
    <source>
        <dbReference type="EMBL" id="NNH69264.1"/>
    </source>
</evidence>
<dbReference type="EMBL" id="JABELX010000001">
    <property type="protein sequence ID" value="NNH69264.1"/>
    <property type="molecule type" value="Genomic_DNA"/>
</dbReference>
<dbReference type="Gene3D" id="1.10.10.10">
    <property type="entry name" value="Winged helix-like DNA-binding domain superfamily/Winged helix DNA-binding domain"/>
    <property type="match status" value="1"/>
</dbReference>
<dbReference type="SUPFAM" id="SSF46785">
    <property type="entry name" value="Winged helix' DNA-binding domain"/>
    <property type="match status" value="1"/>
</dbReference>